<dbReference type="PANTHER" id="PTHR21666:SF270">
    <property type="entry name" value="MUREIN HYDROLASE ACTIVATOR ENVC"/>
    <property type="match status" value="1"/>
</dbReference>
<evidence type="ECO:0000259" key="1">
    <source>
        <dbReference type="Pfam" id="PF01551"/>
    </source>
</evidence>
<proteinExistence type="predicted"/>
<keyword evidence="3" id="KW-1185">Reference proteome</keyword>
<dbReference type="RefSeq" id="WP_247995212.1">
    <property type="nucleotide sequence ID" value="NZ_CP096020.1"/>
</dbReference>
<dbReference type="AlphaFoldDB" id="A0A8U0A7S9"/>
<accession>A0A8U0A7S9</accession>
<dbReference type="Pfam" id="PF01551">
    <property type="entry name" value="Peptidase_M23"/>
    <property type="match status" value="1"/>
</dbReference>
<evidence type="ECO:0000313" key="3">
    <source>
        <dbReference type="Proteomes" id="UP000831768"/>
    </source>
</evidence>
<dbReference type="PROSITE" id="PS51318">
    <property type="entry name" value="TAT"/>
    <property type="match status" value="1"/>
</dbReference>
<reference evidence="2" key="1">
    <citation type="submission" date="2022-04" db="EMBL/GenBank/DDBJ databases">
        <title>Halocatena sp. nov., isolated from a salt lake.</title>
        <authorList>
            <person name="Cui H.-L."/>
        </authorList>
    </citation>
    <scope>NUCLEOTIDE SEQUENCE</scope>
    <source>
        <strain evidence="2">AD-1</strain>
        <plasmid evidence="2">unnamed1</plasmid>
    </source>
</reference>
<dbReference type="Gene3D" id="2.70.70.10">
    <property type="entry name" value="Glucose Permease (Domain IIA)"/>
    <property type="match status" value="1"/>
</dbReference>
<feature type="domain" description="M23ase beta-sheet core" evidence="1">
    <location>
        <begin position="132"/>
        <end position="225"/>
    </location>
</feature>
<dbReference type="InterPro" id="IPR011055">
    <property type="entry name" value="Dup_hybrid_motif"/>
</dbReference>
<dbReference type="Gene3D" id="2.30.30.40">
    <property type="entry name" value="SH3 Domains"/>
    <property type="match status" value="1"/>
</dbReference>
<dbReference type="GO" id="GO:0004222">
    <property type="term" value="F:metalloendopeptidase activity"/>
    <property type="evidence" value="ECO:0007669"/>
    <property type="project" value="TreeGrafter"/>
</dbReference>
<protein>
    <submittedName>
        <fullName evidence="2">M23 family metallopeptidase</fullName>
    </submittedName>
</protein>
<dbReference type="CDD" id="cd12797">
    <property type="entry name" value="M23_peptidase"/>
    <property type="match status" value="1"/>
</dbReference>
<dbReference type="EMBL" id="CP096020">
    <property type="protein sequence ID" value="UPM44558.1"/>
    <property type="molecule type" value="Genomic_DNA"/>
</dbReference>
<evidence type="ECO:0000313" key="2">
    <source>
        <dbReference type="EMBL" id="UPM44558.1"/>
    </source>
</evidence>
<dbReference type="InterPro" id="IPR006311">
    <property type="entry name" value="TAT_signal"/>
</dbReference>
<dbReference type="PANTHER" id="PTHR21666">
    <property type="entry name" value="PEPTIDASE-RELATED"/>
    <property type="match status" value="1"/>
</dbReference>
<dbReference type="InterPro" id="IPR016047">
    <property type="entry name" value="M23ase_b-sheet_dom"/>
</dbReference>
<sequence>MTRDLSRRTFGKVLGTAATALAVPTVLSGKVSAFTDGDRVTPTTNLNTRKQPGTDSQVLATMAPGTEGEIMNGPTDKNGYTWWGVHWLADDIWGWSVDTYLKSTSDGGGGETDFTWPINGYITSPYGARPGHNAVDFGNDGIIGTPIYAARDGVVDVRNFEAGGCGNYLKLGHGNGYQTMYCHLNSFAVSQGQSVSRGQKIGGMGDTGNSTGPHLHFTIEQNRTHLSIPGSDGQTVTAGNAIPKDYSGI</sequence>
<gene>
    <name evidence="2" type="ORF">MW046_14125</name>
</gene>
<name>A0A8U0A7S9_9EURY</name>
<geneLocation type="plasmid" evidence="2 3">
    <name>unnamed1</name>
</geneLocation>
<dbReference type="Proteomes" id="UP000831768">
    <property type="component" value="Plasmid unnamed1"/>
</dbReference>
<dbReference type="GeneID" id="71929206"/>
<dbReference type="SUPFAM" id="SSF51261">
    <property type="entry name" value="Duplicated hybrid motif"/>
    <property type="match status" value="1"/>
</dbReference>
<keyword evidence="2" id="KW-0614">Plasmid</keyword>
<dbReference type="KEGG" id="haad:MW046_14125"/>
<organism evidence="2 3">
    <name type="scientific">Halocatena salina</name>
    <dbReference type="NCBI Taxonomy" id="2934340"/>
    <lineage>
        <taxon>Archaea</taxon>
        <taxon>Methanobacteriati</taxon>
        <taxon>Methanobacteriota</taxon>
        <taxon>Stenosarchaea group</taxon>
        <taxon>Halobacteria</taxon>
        <taxon>Halobacteriales</taxon>
        <taxon>Natronomonadaceae</taxon>
        <taxon>Halocatena</taxon>
    </lineage>
</organism>
<dbReference type="InterPro" id="IPR050570">
    <property type="entry name" value="Cell_wall_metabolism_enzyme"/>
</dbReference>